<evidence type="ECO:0000313" key="1">
    <source>
        <dbReference type="EMBL" id="ORM98761.1"/>
    </source>
</evidence>
<accession>A0ABX3UR94</accession>
<evidence type="ECO:0000313" key="2">
    <source>
        <dbReference type="Proteomes" id="UP000193785"/>
    </source>
</evidence>
<dbReference type="SMART" id="SM00855">
    <property type="entry name" value="PGAM"/>
    <property type="match status" value="1"/>
</dbReference>
<keyword evidence="2" id="KW-1185">Reference proteome</keyword>
<dbReference type="PANTHER" id="PTHR48100">
    <property type="entry name" value="BROAD-SPECIFICITY PHOSPHATASE YOR283W-RELATED"/>
    <property type="match status" value="1"/>
</dbReference>
<proteinExistence type="predicted"/>
<comment type="caution">
    <text evidence="1">The sequence shown here is derived from an EMBL/GenBank/DDBJ whole genome shotgun (WGS) entry which is preliminary data.</text>
</comment>
<dbReference type="PANTHER" id="PTHR48100:SF9">
    <property type="entry name" value="PHOSPHOGLYCERATE MUTASE 2 PARALOG"/>
    <property type="match status" value="1"/>
</dbReference>
<name>A0ABX3UR94_9GAMM</name>
<organism evidence="1 2">
    <name type="scientific">Pantoea septica</name>
    <dbReference type="NCBI Taxonomy" id="472695"/>
    <lineage>
        <taxon>Bacteria</taxon>
        <taxon>Pseudomonadati</taxon>
        <taxon>Pseudomonadota</taxon>
        <taxon>Gammaproteobacteria</taxon>
        <taxon>Enterobacterales</taxon>
        <taxon>Erwiniaceae</taxon>
        <taxon>Pantoea</taxon>
    </lineage>
</organism>
<reference evidence="1 2" key="1">
    <citation type="journal article" date="2017" name="Antonie Van Leeuwenhoek">
        <title>Phylogenomic resolution of the bacterial genus Pantoea and its relationship with Erwinia and Tatumella.</title>
        <authorList>
            <person name="Palmer M."/>
            <person name="Steenkamp E.T."/>
            <person name="Coetzee M.P."/>
            <person name="Chan W.Y."/>
            <person name="van Zyl E."/>
            <person name="De Maayer P."/>
            <person name="Coutinho T.A."/>
            <person name="Blom J."/>
            <person name="Smits T.H."/>
            <person name="Duffy B."/>
            <person name="Venter S.N."/>
        </authorList>
    </citation>
    <scope>NUCLEOTIDE SEQUENCE [LARGE SCALE GENOMIC DNA]</scope>
    <source>
        <strain evidence="1 2">LMG 5345</strain>
    </source>
</reference>
<dbReference type="InterPro" id="IPR013078">
    <property type="entry name" value="His_Pase_superF_clade-1"/>
</dbReference>
<dbReference type="Pfam" id="PF00300">
    <property type="entry name" value="His_Phos_1"/>
    <property type="match status" value="2"/>
</dbReference>
<sequence length="244" mass="26316">MGGAWGADVMLYVTRHGKTMFNTVERAQGWSDTPLTPAGVAVAEQLGRGLQPLNFVAAWSSDAGRARETARLIMKAWKTPLPLKEHKGLREVCFGLFEGDLDRNMMEAAARQGGYASEEALLEAFSAGKINMDGVIDIIKETEASGTSSLKGIKSSGEAESYQQVARRMLESMTEIAQKAQQQGGGNVLVVSHGMAISSLLLALGDKSPNQWLENASVTLLRYTDSGKFVVETVNDMQYVKAGL</sequence>
<protein>
    <submittedName>
        <fullName evidence="1">Phosphoglycerate mutase</fullName>
    </submittedName>
</protein>
<dbReference type="CDD" id="cd07067">
    <property type="entry name" value="HP_PGM_like"/>
    <property type="match status" value="1"/>
</dbReference>
<dbReference type="SUPFAM" id="SSF53254">
    <property type="entry name" value="Phosphoglycerate mutase-like"/>
    <property type="match status" value="1"/>
</dbReference>
<dbReference type="Gene3D" id="3.40.50.1240">
    <property type="entry name" value="Phosphoglycerate mutase-like"/>
    <property type="match status" value="1"/>
</dbReference>
<gene>
    <name evidence="1" type="ORF">HA46_11860</name>
</gene>
<dbReference type="Proteomes" id="UP000193785">
    <property type="component" value="Unassembled WGS sequence"/>
</dbReference>
<dbReference type="InterPro" id="IPR029033">
    <property type="entry name" value="His_PPase_superfam"/>
</dbReference>
<dbReference type="EMBL" id="MLJJ01000019">
    <property type="protein sequence ID" value="ORM98761.1"/>
    <property type="molecule type" value="Genomic_DNA"/>
</dbReference>
<dbReference type="InterPro" id="IPR050275">
    <property type="entry name" value="PGM_Phosphatase"/>
</dbReference>